<dbReference type="Gene3D" id="3.40.50.150">
    <property type="entry name" value="Vaccinia Virus protein VP39"/>
    <property type="match status" value="1"/>
</dbReference>
<evidence type="ECO:0000256" key="2">
    <source>
        <dbReference type="ARBA" id="ARBA00022679"/>
    </source>
</evidence>
<dbReference type="AlphaFoldDB" id="A0AAV9WYB9"/>
<dbReference type="Gene3D" id="2.70.160.11">
    <property type="entry name" value="Hnrnp arginine n-methyltransferase1"/>
    <property type="match status" value="1"/>
</dbReference>
<sequence>MSSVQNPATTITGSADMTPSEIHYFQSYNHHGIHEEMLKDEVRTNSYKNAIYQNRHLFKDKIVLDVGCGTSILSMFAVKAGAKHVYAVDMSTIIEKAREIVAVNGMADKITLIQGKMEEIQLPVEKVDIIISEWMGYFLLYESMLDTVLLARDKYLAPGGLIFPDKASIYMAAIEDGDYKEEKIGFWNNVYGFDFSPLQATALAEPLVDTVDLKAVVTDPCLVLSLDLYTVKPEDLAFTAPFDLTIRRNDFIHALIAWFDIDFSACHKSIKFSTGPHAKYTHWKQTVFYLDDVLTVVTGEHLKGVLSSKPTEKNRRDLDVKIEYAFEGDDSERNNRGVCLYKMC</sequence>
<dbReference type="CDD" id="cd02440">
    <property type="entry name" value="AdoMet_MTases"/>
    <property type="match status" value="1"/>
</dbReference>
<evidence type="ECO:0000256" key="3">
    <source>
        <dbReference type="ARBA" id="ARBA00022691"/>
    </source>
</evidence>
<dbReference type="GO" id="GO:0042054">
    <property type="term" value="F:histone methyltransferase activity"/>
    <property type="evidence" value="ECO:0007669"/>
    <property type="project" value="TreeGrafter"/>
</dbReference>
<dbReference type="InterPro" id="IPR055135">
    <property type="entry name" value="PRMT_dom"/>
</dbReference>
<dbReference type="InterPro" id="IPR029063">
    <property type="entry name" value="SAM-dependent_MTases_sf"/>
</dbReference>
<proteinExistence type="predicted"/>
<dbReference type="EMBL" id="JAVHJO010000014">
    <property type="protein sequence ID" value="KAK6528839.1"/>
    <property type="molecule type" value="Genomic_DNA"/>
</dbReference>
<feature type="domain" description="Protein arginine N-methyltransferase" evidence="5">
    <location>
        <begin position="165"/>
        <end position="328"/>
    </location>
</feature>
<keyword evidence="3 4" id="KW-0949">S-adenosyl-L-methionine</keyword>
<dbReference type="InterPro" id="IPR025799">
    <property type="entry name" value="Arg_MeTrfase"/>
</dbReference>
<dbReference type="PANTHER" id="PTHR11006:SF53">
    <property type="entry name" value="PROTEIN ARGININE N-METHYLTRANSFERASE 3"/>
    <property type="match status" value="1"/>
</dbReference>
<evidence type="ECO:0000256" key="1">
    <source>
        <dbReference type="ARBA" id="ARBA00022603"/>
    </source>
</evidence>
<protein>
    <submittedName>
        <fullName evidence="6">Type I protein arginine N-methyltransferase Rmt1</fullName>
    </submittedName>
</protein>
<dbReference type="GO" id="GO:0016274">
    <property type="term" value="F:protein-arginine N-methyltransferase activity"/>
    <property type="evidence" value="ECO:0007669"/>
    <property type="project" value="InterPro"/>
</dbReference>
<keyword evidence="1 4" id="KW-0489">Methyltransferase</keyword>
<dbReference type="Pfam" id="PF22528">
    <property type="entry name" value="PRMT_C"/>
    <property type="match status" value="1"/>
</dbReference>
<evidence type="ECO:0000259" key="5">
    <source>
        <dbReference type="Pfam" id="PF22528"/>
    </source>
</evidence>
<dbReference type="FunFam" id="2.70.160.11:FF:000001">
    <property type="entry name" value="Blast:Protein arginine N-methyltransferase 1"/>
    <property type="match status" value="1"/>
</dbReference>
<accession>A0AAV9WYB9</accession>
<evidence type="ECO:0000313" key="7">
    <source>
        <dbReference type="Proteomes" id="UP001365542"/>
    </source>
</evidence>
<dbReference type="FunFam" id="3.40.50.150:FF:000050">
    <property type="entry name" value="Hnrnp arginine n-methyltransferase"/>
    <property type="match status" value="1"/>
</dbReference>
<evidence type="ECO:0000256" key="4">
    <source>
        <dbReference type="PROSITE-ProRule" id="PRU01015"/>
    </source>
</evidence>
<evidence type="ECO:0000313" key="6">
    <source>
        <dbReference type="EMBL" id="KAK6528839.1"/>
    </source>
</evidence>
<dbReference type="Proteomes" id="UP001365542">
    <property type="component" value="Unassembled WGS sequence"/>
</dbReference>
<dbReference type="Pfam" id="PF06325">
    <property type="entry name" value="PrmA"/>
    <property type="match status" value="1"/>
</dbReference>
<keyword evidence="7" id="KW-1185">Reference proteome</keyword>
<comment type="caution">
    <text evidence="6">The sequence shown here is derived from an EMBL/GenBank/DDBJ whole genome shotgun (WGS) entry which is preliminary data.</text>
</comment>
<keyword evidence="2 4" id="KW-0808">Transferase</keyword>
<gene>
    <name evidence="6" type="primary">RMT1</name>
    <name evidence="6" type="ORF">TWF694_004073</name>
</gene>
<name>A0AAV9WYB9_9PEZI</name>
<dbReference type="GO" id="GO:0005634">
    <property type="term" value="C:nucleus"/>
    <property type="evidence" value="ECO:0007669"/>
    <property type="project" value="TreeGrafter"/>
</dbReference>
<dbReference type="PROSITE" id="PS51678">
    <property type="entry name" value="SAM_MT_PRMT"/>
    <property type="match status" value="1"/>
</dbReference>
<dbReference type="SUPFAM" id="SSF53335">
    <property type="entry name" value="S-adenosyl-L-methionine-dependent methyltransferases"/>
    <property type="match status" value="1"/>
</dbReference>
<dbReference type="GO" id="GO:0032259">
    <property type="term" value="P:methylation"/>
    <property type="evidence" value="ECO:0007669"/>
    <property type="project" value="UniProtKB-KW"/>
</dbReference>
<organism evidence="6 7">
    <name type="scientific">Orbilia ellipsospora</name>
    <dbReference type="NCBI Taxonomy" id="2528407"/>
    <lineage>
        <taxon>Eukaryota</taxon>
        <taxon>Fungi</taxon>
        <taxon>Dikarya</taxon>
        <taxon>Ascomycota</taxon>
        <taxon>Pezizomycotina</taxon>
        <taxon>Orbiliomycetes</taxon>
        <taxon>Orbiliales</taxon>
        <taxon>Orbiliaceae</taxon>
        <taxon>Orbilia</taxon>
    </lineage>
</organism>
<dbReference type="PANTHER" id="PTHR11006">
    <property type="entry name" value="PROTEIN ARGININE N-METHYLTRANSFERASE"/>
    <property type="match status" value="1"/>
</dbReference>
<reference evidence="6 7" key="1">
    <citation type="submission" date="2019-10" db="EMBL/GenBank/DDBJ databases">
        <authorList>
            <person name="Palmer J.M."/>
        </authorList>
    </citation>
    <scope>NUCLEOTIDE SEQUENCE [LARGE SCALE GENOMIC DNA]</scope>
    <source>
        <strain evidence="6 7">TWF694</strain>
    </source>
</reference>